<dbReference type="STRING" id="1661398.A0A482W9Q6"/>
<keyword evidence="8" id="KW-0256">Endoplasmic reticulum</keyword>
<protein>
    <submittedName>
        <fullName evidence="14">p450 domain containing protein</fullName>
    </submittedName>
</protein>
<dbReference type="OrthoDB" id="2789670at2759"/>
<dbReference type="AlphaFoldDB" id="A0A482W9Q6"/>
<dbReference type="InterPro" id="IPR050476">
    <property type="entry name" value="Insect_CytP450_Detox"/>
</dbReference>
<dbReference type="InterPro" id="IPR001128">
    <property type="entry name" value="Cyt_P450"/>
</dbReference>
<dbReference type="PRINTS" id="PR00465">
    <property type="entry name" value="EP450IV"/>
</dbReference>
<keyword evidence="15" id="KW-1185">Reference proteome</keyword>
<comment type="subcellular location">
    <subcellularLocation>
        <location evidence="4">Endoplasmic reticulum membrane</location>
        <topology evidence="4">Peripheral membrane protein</topology>
    </subcellularLocation>
    <subcellularLocation>
        <location evidence="3">Microsome membrane</location>
        <topology evidence="3">Peripheral membrane protein</topology>
    </subcellularLocation>
</comment>
<dbReference type="InterPro" id="IPR036396">
    <property type="entry name" value="Cyt_P450_sf"/>
</dbReference>
<evidence type="ECO:0000256" key="4">
    <source>
        <dbReference type="ARBA" id="ARBA00004406"/>
    </source>
</evidence>
<keyword evidence="11" id="KW-0408">Iron</keyword>
<gene>
    <name evidence="14" type="ORF">BDFB_015274</name>
</gene>
<organism evidence="14 15">
    <name type="scientific">Asbolus verrucosus</name>
    <name type="common">Desert ironclad beetle</name>
    <dbReference type="NCBI Taxonomy" id="1661398"/>
    <lineage>
        <taxon>Eukaryota</taxon>
        <taxon>Metazoa</taxon>
        <taxon>Ecdysozoa</taxon>
        <taxon>Arthropoda</taxon>
        <taxon>Hexapoda</taxon>
        <taxon>Insecta</taxon>
        <taxon>Pterygota</taxon>
        <taxon>Neoptera</taxon>
        <taxon>Endopterygota</taxon>
        <taxon>Coleoptera</taxon>
        <taxon>Polyphaga</taxon>
        <taxon>Cucujiformia</taxon>
        <taxon>Tenebrionidae</taxon>
        <taxon>Pimeliinae</taxon>
        <taxon>Asbolus</taxon>
    </lineage>
</organism>
<proteinExistence type="inferred from homology"/>
<dbReference type="PANTHER" id="PTHR24292">
    <property type="entry name" value="CYTOCHROME P450"/>
    <property type="match status" value="1"/>
</dbReference>
<evidence type="ECO:0000256" key="5">
    <source>
        <dbReference type="ARBA" id="ARBA00010617"/>
    </source>
</evidence>
<keyword evidence="6" id="KW-0349">Heme</keyword>
<reference evidence="14 15" key="1">
    <citation type="submission" date="2017-03" db="EMBL/GenBank/DDBJ databases">
        <title>Genome of the blue death feigning beetle - Asbolus verrucosus.</title>
        <authorList>
            <person name="Rider S.D."/>
        </authorList>
    </citation>
    <scope>NUCLEOTIDE SEQUENCE [LARGE SCALE GENOMIC DNA]</scope>
    <source>
        <strain evidence="14">Butters</strain>
        <tissue evidence="14">Head and leg muscle</tissue>
    </source>
</reference>
<dbReference type="GO" id="GO:0020037">
    <property type="term" value="F:heme binding"/>
    <property type="evidence" value="ECO:0007669"/>
    <property type="project" value="InterPro"/>
</dbReference>
<evidence type="ECO:0000256" key="10">
    <source>
        <dbReference type="ARBA" id="ARBA00023002"/>
    </source>
</evidence>
<evidence type="ECO:0000256" key="7">
    <source>
        <dbReference type="ARBA" id="ARBA00022723"/>
    </source>
</evidence>
<dbReference type="InterPro" id="IPR002403">
    <property type="entry name" value="Cyt_P450_E_grp-IV"/>
</dbReference>
<evidence type="ECO:0000256" key="11">
    <source>
        <dbReference type="ARBA" id="ARBA00023004"/>
    </source>
</evidence>
<evidence type="ECO:0000256" key="8">
    <source>
        <dbReference type="ARBA" id="ARBA00022824"/>
    </source>
</evidence>
<dbReference type="GO" id="GO:0016705">
    <property type="term" value="F:oxidoreductase activity, acting on paired donors, with incorporation or reduction of molecular oxygen"/>
    <property type="evidence" value="ECO:0007669"/>
    <property type="project" value="InterPro"/>
</dbReference>
<evidence type="ECO:0000256" key="9">
    <source>
        <dbReference type="ARBA" id="ARBA00022848"/>
    </source>
</evidence>
<feature type="non-terminal residue" evidence="14">
    <location>
        <position position="77"/>
    </location>
</feature>
<comment type="caution">
    <text evidence="14">The sequence shown here is derived from an EMBL/GenBank/DDBJ whole genome shotgun (WGS) entry which is preliminary data.</text>
</comment>
<sequence length="77" mass="9018">MRKYPPVALLTRKCVKDYKVPDADVVIENGTSVIIPVLGIHYDEEYYPNPEKFDPDRFSEENKRLRHNYAYLPFGEG</sequence>
<dbReference type="EMBL" id="QDEB01014892">
    <property type="protein sequence ID" value="RZC41695.1"/>
    <property type="molecule type" value="Genomic_DNA"/>
</dbReference>
<comment type="cofactor">
    <cofactor evidence="1">
        <name>heme</name>
        <dbReference type="ChEBI" id="CHEBI:30413"/>
    </cofactor>
</comment>
<keyword evidence="10" id="KW-0560">Oxidoreductase</keyword>
<dbReference type="GO" id="GO:0005506">
    <property type="term" value="F:iron ion binding"/>
    <property type="evidence" value="ECO:0007669"/>
    <property type="project" value="InterPro"/>
</dbReference>
<comment type="similarity">
    <text evidence="5">Belongs to the cytochrome P450 family.</text>
</comment>
<keyword evidence="13" id="KW-0472">Membrane</keyword>
<evidence type="ECO:0000313" key="15">
    <source>
        <dbReference type="Proteomes" id="UP000292052"/>
    </source>
</evidence>
<keyword evidence="7" id="KW-0479">Metal-binding</keyword>
<dbReference type="SUPFAM" id="SSF48264">
    <property type="entry name" value="Cytochrome P450"/>
    <property type="match status" value="1"/>
</dbReference>
<dbReference type="Proteomes" id="UP000292052">
    <property type="component" value="Unassembled WGS sequence"/>
</dbReference>
<keyword evidence="9" id="KW-0492">Microsome</keyword>
<evidence type="ECO:0000256" key="6">
    <source>
        <dbReference type="ARBA" id="ARBA00022617"/>
    </source>
</evidence>
<evidence type="ECO:0000256" key="1">
    <source>
        <dbReference type="ARBA" id="ARBA00001971"/>
    </source>
</evidence>
<evidence type="ECO:0000256" key="2">
    <source>
        <dbReference type="ARBA" id="ARBA00003690"/>
    </source>
</evidence>
<dbReference type="GO" id="GO:0004497">
    <property type="term" value="F:monooxygenase activity"/>
    <property type="evidence" value="ECO:0007669"/>
    <property type="project" value="UniProtKB-KW"/>
</dbReference>
<evidence type="ECO:0000256" key="12">
    <source>
        <dbReference type="ARBA" id="ARBA00023033"/>
    </source>
</evidence>
<evidence type="ECO:0000313" key="14">
    <source>
        <dbReference type="EMBL" id="RZC41695.1"/>
    </source>
</evidence>
<keyword evidence="12" id="KW-0503">Monooxygenase</keyword>
<evidence type="ECO:0000256" key="3">
    <source>
        <dbReference type="ARBA" id="ARBA00004174"/>
    </source>
</evidence>
<dbReference type="Gene3D" id="1.10.630.10">
    <property type="entry name" value="Cytochrome P450"/>
    <property type="match status" value="1"/>
</dbReference>
<dbReference type="Pfam" id="PF00067">
    <property type="entry name" value="p450"/>
    <property type="match status" value="1"/>
</dbReference>
<dbReference type="PANTHER" id="PTHR24292:SF100">
    <property type="entry name" value="CYTOCHROME P450 6A16, ISOFORM B-RELATED"/>
    <property type="match status" value="1"/>
</dbReference>
<accession>A0A482W9Q6</accession>
<comment type="function">
    <text evidence="2">May be involved in the metabolism of insect hormones and in the breakdown of synthetic insecticides.</text>
</comment>
<evidence type="ECO:0000256" key="13">
    <source>
        <dbReference type="ARBA" id="ARBA00023136"/>
    </source>
</evidence>
<name>A0A482W9Q6_ASBVE</name>
<dbReference type="GO" id="GO:0005789">
    <property type="term" value="C:endoplasmic reticulum membrane"/>
    <property type="evidence" value="ECO:0007669"/>
    <property type="project" value="UniProtKB-SubCell"/>
</dbReference>